<keyword evidence="1" id="KW-0813">Transport</keyword>
<organism evidence="5 6">
    <name type="scientific">Anaerolinea thermophila</name>
    <dbReference type="NCBI Taxonomy" id="167964"/>
    <lineage>
        <taxon>Bacteria</taxon>
        <taxon>Bacillati</taxon>
        <taxon>Chloroflexota</taxon>
        <taxon>Anaerolineae</taxon>
        <taxon>Anaerolineales</taxon>
        <taxon>Anaerolineaceae</taxon>
        <taxon>Anaerolinea</taxon>
    </lineage>
</organism>
<dbReference type="EMBL" id="LGFU01000017">
    <property type="protein sequence ID" value="KUK46612.1"/>
    <property type="molecule type" value="Genomic_DNA"/>
</dbReference>
<dbReference type="PANTHER" id="PTHR42939">
    <property type="entry name" value="ABC TRANSPORTER ATP-BINDING PROTEIN ALBC-RELATED"/>
    <property type="match status" value="1"/>
</dbReference>
<reference evidence="5 6" key="1">
    <citation type="journal article" date="2015" name="MBio">
        <title>Genome-Resolved Metagenomic Analysis Reveals Roles for Candidate Phyla and Other Microbial Community Members in Biogeochemical Transformations in Oil Reservoirs.</title>
        <authorList>
            <person name="Hu P."/>
            <person name="Tom L."/>
            <person name="Singh A."/>
            <person name="Thomas B.C."/>
            <person name="Baker B.J."/>
            <person name="Piceno Y.M."/>
            <person name="Andersen G.L."/>
            <person name="Banfield J.F."/>
        </authorList>
    </citation>
    <scope>NUCLEOTIDE SEQUENCE [LARGE SCALE GENOMIC DNA]</scope>
    <source>
        <strain evidence="5">46_16</strain>
    </source>
</reference>
<dbReference type="Proteomes" id="UP000064249">
    <property type="component" value="Unassembled WGS sequence"/>
</dbReference>
<dbReference type="PANTHER" id="PTHR42939:SF1">
    <property type="entry name" value="ABC TRANSPORTER ATP-BINDING PROTEIN ALBC-RELATED"/>
    <property type="match status" value="1"/>
</dbReference>
<dbReference type="CDD" id="cd03230">
    <property type="entry name" value="ABC_DR_subfamily_A"/>
    <property type="match status" value="1"/>
</dbReference>
<protein>
    <submittedName>
        <fullName evidence="5">ABC transporter ATP-binding protein</fullName>
    </submittedName>
</protein>
<evidence type="ECO:0000313" key="6">
    <source>
        <dbReference type="Proteomes" id="UP000064249"/>
    </source>
</evidence>
<name>A0A101FY51_9CHLR</name>
<feature type="domain" description="ABC transporter" evidence="4">
    <location>
        <begin position="5"/>
        <end position="215"/>
    </location>
</feature>
<dbReference type="GO" id="GO:0005524">
    <property type="term" value="F:ATP binding"/>
    <property type="evidence" value="ECO:0007669"/>
    <property type="project" value="UniProtKB-KW"/>
</dbReference>
<proteinExistence type="predicted"/>
<dbReference type="PROSITE" id="PS50893">
    <property type="entry name" value="ABC_TRANSPORTER_2"/>
    <property type="match status" value="1"/>
</dbReference>
<evidence type="ECO:0000313" key="5">
    <source>
        <dbReference type="EMBL" id="KUK46612.1"/>
    </source>
</evidence>
<accession>A0A101FY51</accession>
<evidence type="ECO:0000256" key="3">
    <source>
        <dbReference type="ARBA" id="ARBA00022840"/>
    </source>
</evidence>
<keyword evidence="3 5" id="KW-0067">ATP-binding</keyword>
<dbReference type="InterPro" id="IPR027417">
    <property type="entry name" value="P-loop_NTPase"/>
</dbReference>
<dbReference type="GO" id="GO:0016887">
    <property type="term" value="F:ATP hydrolysis activity"/>
    <property type="evidence" value="ECO:0007669"/>
    <property type="project" value="InterPro"/>
</dbReference>
<comment type="caution">
    <text evidence="5">The sequence shown here is derived from an EMBL/GenBank/DDBJ whole genome shotgun (WGS) entry which is preliminary data.</text>
</comment>
<dbReference type="InterPro" id="IPR003439">
    <property type="entry name" value="ABC_transporter-like_ATP-bd"/>
</dbReference>
<evidence type="ECO:0000259" key="4">
    <source>
        <dbReference type="PROSITE" id="PS50893"/>
    </source>
</evidence>
<gene>
    <name evidence="5" type="ORF">XD73_0523</name>
</gene>
<dbReference type="Gene3D" id="3.40.50.300">
    <property type="entry name" value="P-loop containing nucleotide triphosphate hydrolases"/>
    <property type="match status" value="1"/>
</dbReference>
<dbReference type="SUPFAM" id="SSF52540">
    <property type="entry name" value="P-loop containing nucleoside triphosphate hydrolases"/>
    <property type="match status" value="1"/>
</dbReference>
<sequence>MTANLIVSELSKKYDSFSALVPTSFQLKTGKITTLSGPNGSGKTTFLSCVSGLVRPSSGTVTVDGFDLYKNEVEFHRRLVFVPDVPRFYLELTAWEHLQFIAMANGVMENFDQRAQILLEKLDLWETRDLFPHNFSRGMRLKMGLALALIRPFSVLLLDEPTSALDTAGVELLTNELQHLREQGVTILLSTHDKVLMTQLGDCHLRIHHGLIETD</sequence>
<evidence type="ECO:0000256" key="1">
    <source>
        <dbReference type="ARBA" id="ARBA00022448"/>
    </source>
</evidence>
<dbReference type="InterPro" id="IPR003593">
    <property type="entry name" value="AAA+_ATPase"/>
</dbReference>
<dbReference type="SMART" id="SM00382">
    <property type="entry name" value="AAA"/>
    <property type="match status" value="1"/>
</dbReference>
<dbReference type="Pfam" id="PF00005">
    <property type="entry name" value="ABC_tran"/>
    <property type="match status" value="1"/>
</dbReference>
<dbReference type="InterPro" id="IPR051782">
    <property type="entry name" value="ABC_Transporter_VariousFunc"/>
</dbReference>
<evidence type="ECO:0000256" key="2">
    <source>
        <dbReference type="ARBA" id="ARBA00022741"/>
    </source>
</evidence>
<keyword evidence="2" id="KW-0547">Nucleotide-binding</keyword>
<dbReference type="AlphaFoldDB" id="A0A101FY51"/>